<feature type="transmembrane region" description="Helical" evidence="6">
    <location>
        <begin position="250"/>
        <end position="274"/>
    </location>
</feature>
<gene>
    <name evidence="7" type="ORF">JOD17_001049</name>
</gene>
<dbReference type="PRINTS" id="PR00176">
    <property type="entry name" value="NANEUSMPORT"/>
</dbReference>
<feature type="transmembrane region" description="Helical" evidence="6">
    <location>
        <begin position="12"/>
        <end position="29"/>
    </location>
</feature>
<dbReference type="PANTHER" id="PTHR42948:SF1">
    <property type="entry name" value="TRANSPORTER"/>
    <property type="match status" value="1"/>
</dbReference>
<feature type="transmembrane region" description="Helical" evidence="6">
    <location>
        <begin position="41"/>
        <end position="63"/>
    </location>
</feature>
<feature type="transmembrane region" description="Helical" evidence="6">
    <location>
        <begin position="379"/>
        <end position="398"/>
    </location>
</feature>
<feature type="transmembrane region" description="Helical" evidence="6">
    <location>
        <begin position="301"/>
        <end position="330"/>
    </location>
</feature>
<dbReference type="RefSeq" id="WP_204695968.1">
    <property type="nucleotide sequence ID" value="NZ_JAFBEC010000002.1"/>
</dbReference>
<reference evidence="7 8" key="1">
    <citation type="submission" date="2021-01" db="EMBL/GenBank/DDBJ databases">
        <title>Genomic Encyclopedia of Type Strains, Phase IV (KMG-IV): sequencing the most valuable type-strain genomes for metagenomic binning, comparative biology and taxonomic classification.</title>
        <authorList>
            <person name="Goeker M."/>
        </authorList>
    </citation>
    <scope>NUCLEOTIDE SEQUENCE [LARGE SCALE GENOMIC DNA]</scope>
    <source>
        <strain evidence="7 8">DSM 25540</strain>
    </source>
</reference>
<feature type="transmembrane region" description="Helical" evidence="6">
    <location>
        <begin position="215"/>
        <end position="238"/>
    </location>
</feature>
<evidence type="ECO:0000256" key="3">
    <source>
        <dbReference type="ARBA" id="ARBA00022692"/>
    </source>
</evidence>
<name>A0ABS2P971_9BACL</name>
<accession>A0ABS2P971</accession>
<evidence type="ECO:0000256" key="4">
    <source>
        <dbReference type="ARBA" id="ARBA00022989"/>
    </source>
</evidence>
<keyword evidence="3 6" id="KW-0812">Transmembrane</keyword>
<protein>
    <submittedName>
        <fullName evidence="7">NSS family neurotransmitter:Na+ symporter</fullName>
    </submittedName>
</protein>
<evidence type="ECO:0000256" key="1">
    <source>
        <dbReference type="ARBA" id="ARBA00004141"/>
    </source>
</evidence>
<dbReference type="CDD" id="cd10336">
    <property type="entry name" value="SLC6sbd_Tyt1-Like"/>
    <property type="match status" value="1"/>
</dbReference>
<dbReference type="EMBL" id="JAFBEC010000002">
    <property type="protein sequence ID" value="MBM7631957.1"/>
    <property type="molecule type" value="Genomic_DNA"/>
</dbReference>
<dbReference type="SUPFAM" id="SSF161070">
    <property type="entry name" value="SNF-like"/>
    <property type="match status" value="1"/>
</dbReference>
<sequence>MQRDSWGSRIGFVLAAAGSAIGLGTVWRLPYVAGEQGGGLFFFIFIILLMTVGTSLLLAEFVLGRSTKEGAIEAYRKIAPKGQWHLIGIIGMVASFLLLSFYSVVGGWITTYFVRSFTGNVTNPPDGDHAALFEQITSNPWEVGIAHLAFMIMTILVVQMGIKKGIEKASIYMMPALFVIFLILMVRSLTLDGAYEGVVYFLQPDFSALTGDTFLFALGQAFFSLSLGVSVMVTYSSYLDKNASLPSSAWSVVLLSVLIAIMAGLAIFPALYAFDMPPDQGPMLIFSVIPAVFGQLAFGEVFFFLFMLLMLFATLTSAFSLIEIIVTPLIRGKEYLRKRMTWIVGLLIFAMGIPSNLSYSLLSDTYFFGMIFFDAVDYLVSNILLPLGALLISLFVAYKMKKPDLREELLRGSKLGDRFFSIWLLMIRFITPFCIIVVFFYLIFG</sequence>
<evidence type="ECO:0000256" key="5">
    <source>
        <dbReference type="ARBA" id="ARBA00023136"/>
    </source>
</evidence>
<keyword evidence="2" id="KW-0813">Transport</keyword>
<feature type="transmembrane region" description="Helical" evidence="6">
    <location>
        <begin position="84"/>
        <end position="109"/>
    </location>
</feature>
<organism evidence="7 8">
    <name type="scientific">Geomicrobium sediminis</name>
    <dbReference type="NCBI Taxonomy" id="1347788"/>
    <lineage>
        <taxon>Bacteria</taxon>
        <taxon>Bacillati</taxon>
        <taxon>Bacillota</taxon>
        <taxon>Bacilli</taxon>
        <taxon>Bacillales</taxon>
        <taxon>Geomicrobium</taxon>
    </lineage>
</organism>
<feature type="transmembrane region" description="Helical" evidence="6">
    <location>
        <begin position="143"/>
        <end position="162"/>
    </location>
</feature>
<dbReference type="Pfam" id="PF00209">
    <property type="entry name" value="SNF"/>
    <property type="match status" value="2"/>
</dbReference>
<evidence type="ECO:0000256" key="2">
    <source>
        <dbReference type="ARBA" id="ARBA00022448"/>
    </source>
</evidence>
<keyword evidence="5 6" id="KW-0472">Membrane</keyword>
<dbReference type="InterPro" id="IPR047218">
    <property type="entry name" value="YocR/YhdH-like"/>
</dbReference>
<dbReference type="PANTHER" id="PTHR42948">
    <property type="entry name" value="TRANSPORTER"/>
    <property type="match status" value="1"/>
</dbReference>
<comment type="subcellular location">
    <subcellularLocation>
        <location evidence="1">Membrane</location>
        <topology evidence="1">Multi-pass membrane protein</topology>
    </subcellularLocation>
</comment>
<evidence type="ECO:0000313" key="8">
    <source>
        <dbReference type="Proteomes" id="UP000741863"/>
    </source>
</evidence>
<keyword evidence="8" id="KW-1185">Reference proteome</keyword>
<keyword evidence="4 6" id="KW-1133">Transmembrane helix</keyword>
<dbReference type="InterPro" id="IPR000175">
    <property type="entry name" value="Na/ntran_symport"/>
</dbReference>
<dbReference type="InterPro" id="IPR037272">
    <property type="entry name" value="SNS_sf"/>
</dbReference>
<evidence type="ECO:0000313" key="7">
    <source>
        <dbReference type="EMBL" id="MBM7631957.1"/>
    </source>
</evidence>
<dbReference type="NCBIfam" id="NF037979">
    <property type="entry name" value="Na_transp"/>
    <property type="match status" value="1"/>
</dbReference>
<comment type="caution">
    <text evidence="7">The sequence shown here is derived from an EMBL/GenBank/DDBJ whole genome shotgun (WGS) entry which is preliminary data.</text>
</comment>
<feature type="transmembrane region" description="Helical" evidence="6">
    <location>
        <begin position="174"/>
        <end position="195"/>
    </location>
</feature>
<dbReference type="Gene3D" id="1.20.1740.10">
    <property type="entry name" value="Amino acid/polyamine transporter I"/>
    <property type="match status" value="1"/>
</dbReference>
<feature type="transmembrane region" description="Helical" evidence="6">
    <location>
        <begin position="342"/>
        <end position="359"/>
    </location>
</feature>
<dbReference type="Proteomes" id="UP000741863">
    <property type="component" value="Unassembled WGS sequence"/>
</dbReference>
<dbReference type="PROSITE" id="PS50267">
    <property type="entry name" value="NA_NEUROTRAN_SYMP_3"/>
    <property type="match status" value="1"/>
</dbReference>
<proteinExistence type="predicted"/>
<evidence type="ECO:0000256" key="6">
    <source>
        <dbReference type="SAM" id="Phobius"/>
    </source>
</evidence>
<feature type="transmembrane region" description="Helical" evidence="6">
    <location>
        <begin position="419"/>
        <end position="444"/>
    </location>
</feature>